<gene>
    <name evidence="1" type="ORF">TRAPUB_506</name>
</gene>
<evidence type="ECO:0008006" key="3">
    <source>
        <dbReference type="Google" id="ProtNLM"/>
    </source>
</evidence>
<proteinExistence type="predicted"/>
<dbReference type="OrthoDB" id="2743924at2759"/>
<sequence length="441" mass="50236">MFLSRDSLAYVRILRMDFQHDINDIMIRTISPSLERAVSRMTGVQHFLCPIKRLFLPSVCRCLFLTAAATLQSVNISPYGDDRPTRKRSADAWAEDTFVEYSPTCPQLTQLTLNLDCLCSTSTFFSYIRSLVSSHAAQLRSLSVGPGYADFTYKVLHPDDPRVWPRLERLEVDASALSWAWWSNAPAVTSLTLSGSLSLDDSGRDDNHHREEHDISSPNARRAARIKALSVYFLNLQELSCEASVLPFMLPAKAPTPRPIRKLELNWANSIHQGLDEFATHAPRWPIVLRALSFIPHFGAPVRELSFPVRELDLALLASAAPYLKTVESLLLVPVPWRSPLREDSALTQLGEGLFAHMPRLHTFVLSDGYLSRNMYACFRIHDWDMELSWLETWQVHAPVLHTVAFTHKYKWMKTERGWGSDDEKISEWLDSGGREEEEQD</sequence>
<name>A0A1M2VLU8_TRAPU</name>
<protein>
    <recommendedName>
        <fullName evidence="3">F-box domain-containing protein</fullName>
    </recommendedName>
</protein>
<dbReference type="Proteomes" id="UP000184267">
    <property type="component" value="Unassembled WGS sequence"/>
</dbReference>
<keyword evidence="2" id="KW-1185">Reference proteome</keyword>
<organism evidence="1 2">
    <name type="scientific">Trametes pubescens</name>
    <name type="common">White-rot fungus</name>
    <dbReference type="NCBI Taxonomy" id="154538"/>
    <lineage>
        <taxon>Eukaryota</taxon>
        <taxon>Fungi</taxon>
        <taxon>Dikarya</taxon>
        <taxon>Basidiomycota</taxon>
        <taxon>Agaricomycotina</taxon>
        <taxon>Agaricomycetes</taxon>
        <taxon>Polyporales</taxon>
        <taxon>Polyporaceae</taxon>
        <taxon>Trametes</taxon>
    </lineage>
</organism>
<evidence type="ECO:0000313" key="2">
    <source>
        <dbReference type="Proteomes" id="UP000184267"/>
    </source>
</evidence>
<dbReference type="AlphaFoldDB" id="A0A1M2VLU8"/>
<dbReference type="OMA" id="CETHFVI"/>
<dbReference type="STRING" id="154538.A0A1M2VLU8"/>
<comment type="caution">
    <text evidence="1">The sequence shown here is derived from an EMBL/GenBank/DDBJ whole genome shotgun (WGS) entry which is preliminary data.</text>
</comment>
<reference evidence="1 2" key="1">
    <citation type="submission" date="2016-10" db="EMBL/GenBank/DDBJ databases">
        <title>Genome sequence of the basidiomycete white-rot fungus Trametes pubescens.</title>
        <authorList>
            <person name="Makela M.R."/>
            <person name="Granchi Z."/>
            <person name="Peng M."/>
            <person name="De Vries R.P."/>
            <person name="Grigoriev I."/>
            <person name="Riley R."/>
            <person name="Hilden K."/>
        </authorList>
    </citation>
    <scope>NUCLEOTIDE SEQUENCE [LARGE SCALE GENOMIC DNA]</scope>
    <source>
        <strain evidence="1 2">FBCC735</strain>
    </source>
</reference>
<accession>A0A1M2VLU8</accession>
<evidence type="ECO:0000313" key="1">
    <source>
        <dbReference type="EMBL" id="OJT08579.1"/>
    </source>
</evidence>
<dbReference type="EMBL" id="MNAD01001029">
    <property type="protein sequence ID" value="OJT08579.1"/>
    <property type="molecule type" value="Genomic_DNA"/>
</dbReference>